<dbReference type="PANTHER" id="PTHR22550">
    <property type="entry name" value="SPORE GERMINATION PROTEIN"/>
    <property type="match status" value="1"/>
</dbReference>
<dbReference type="CDD" id="cd01467">
    <property type="entry name" value="vWA_BatA_type"/>
    <property type="match status" value="1"/>
</dbReference>
<feature type="transmembrane region" description="Helical" evidence="1">
    <location>
        <begin position="302"/>
        <end position="323"/>
    </location>
</feature>
<dbReference type="InterPro" id="IPR033881">
    <property type="entry name" value="vWA_BatA_type"/>
</dbReference>
<dbReference type="InterPro" id="IPR002035">
    <property type="entry name" value="VWF_A"/>
</dbReference>
<dbReference type="Pfam" id="PF00092">
    <property type="entry name" value="VWA"/>
    <property type="match status" value="1"/>
</dbReference>
<dbReference type="EMBL" id="JAAAWP010000002">
    <property type="protein sequence ID" value="NDW20831.1"/>
    <property type="molecule type" value="Genomic_DNA"/>
</dbReference>
<proteinExistence type="predicted"/>
<reference evidence="3 4" key="1">
    <citation type="submission" date="2020-01" db="EMBL/GenBank/DDBJ databases">
        <title>Genomes of bacteria type strains.</title>
        <authorList>
            <person name="Chen J."/>
            <person name="Zhu S."/>
            <person name="Yang J."/>
        </authorList>
    </citation>
    <scope>NUCLEOTIDE SEQUENCE [LARGE SCALE GENOMIC DNA]</scope>
    <source>
        <strain evidence="3 4">LMG 22958</strain>
    </source>
</reference>
<evidence type="ECO:0000313" key="3">
    <source>
        <dbReference type="EMBL" id="NDW20831.1"/>
    </source>
</evidence>
<keyword evidence="1" id="KW-0812">Transmembrane</keyword>
<accession>A0A6L9MSD7</accession>
<keyword evidence="1" id="KW-1133">Transmembrane helix</keyword>
<comment type="caution">
    <text evidence="3">The sequence shown here is derived from an EMBL/GenBank/DDBJ whole genome shotgun (WGS) entry which is preliminary data.</text>
</comment>
<dbReference type="RefSeq" id="WP_163110486.1">
    <property type="nucleotide sequence ID" value="NZ_JAAAWP010000002.1"/>
</dbReference>
<name>A0A6L9MSD7_9ALTE</name>
<evidence type="ECO:0000313" key="4">
    <source>
        <dbReference type="Proteomes" id="UP000478837"/>
    </source>
</evidence>
<protein>
    <submittedName>
        <fullName evidence="3">VWA domain-containing protein</fullName>
    </submittedName>
</protein>
<dbReference type="PANTHER" id="PTHR22550:SF18">
    <property type="entry name" value="VWFA DOMAIN-CONTAINING PROTEIN"/>
    <property type="match status" value="1"/>
</dbReference>
<dbReference type="InterPro" id="IPR050768">
    <property type="entry name" value="UPF0353/GerABKA_families"/>
</dbReference>
<dbReference type="PROSITE" id="PS50234">
    <property type="entry name" value="VWFA"/>
    <property type="match status" value="1"/>
</dbReference>
<dbReference type="SUPFAM" id="SSF53300">
    <property type="entry name" value="vWA-like"/>
    <property type="match status" value="1"/>
</dbReference>
<dbReference type="Proteomes" id="UP000478837">
    <property type="component" value="Unassembled WGS sequence"/>
</dbReference>
<organism evidence="3 4">
    <name type="scientific">Alteromonas hispanica</name>
    <dbReference type="NCBI Taxonomy" id="315421"/>
    <lineage>
        <taxon>Bacteria</taxon>
        <taxon>Pseudomonadati</taxon>
        <taxon>Pseudomonadota</taxon>
        <taxon>Gammaproteobacteria</taxon>
        <taxon>Alteromonadales</taxon>
        <taxon>Alteromonadaceae</taxon>
        <taxon>Alteromonas/Salinimonas group</taxon>
        <taxon>Alteromonas</taxon>
    </lineage>
</organism>
<dbReference type="AlphaFoldDB" id="A0A6L9MSD7"/>
<evidence type="ECO:0000256" key="1">
    <source>
        <dbReference type="SAM" id="Phobius"/>
    </source>
</evidence>
<sequence length="351" mass="39008">MLDFNWWWAFLALPLPLVVRFLFPKFPEAASAALRVPKLRPQQHSDEIIANKSKTALVAATIIWLALVTAAAQPQWLGEPVSIPNEGREMMLAVDLSGSMKIDDMQLNGRQVNRLTMTKSVVYDFIQRRVGDRLGLILFADTAYVQAPLTYDRETVSTLLSEAVIGLVGEQTAIGDAIGLAVKRFDARDESNNVLILLTDGQNTAGNITPEQAKELAISKNVKIYTIGVGADKMLIQSFFGSRQINPSQELDETMLSDIASSTGGQYFRARNAEELNAIYQQLDDLEPIQGETRKMRPLTALFYYPLAFALIGSMLWIVIVFISTTLKRMTNKSVESAHESSHMKRAGRRA</sequence>
<keyword evidence="4" id="KW-1185">Reference proteome</keyword>
<dbReference type="Gene3D" id="3.40.50.410">
    <property type="entry name" value="von Willebrand factor, type A domain"/>
    <property type="match status" value="1"/>
</dbReference>
<feature type="domain" description="VWFA" evidence="2">
    <location>
        <begin position="89"/>
        <end position="283"/>
    </location>
</feature>
<dbReference type="SMART" id="SM00327">
    <property type="entry name" value="VWA"/>
    <property type="match status" value="1"/>
</dbReference>
<feature type="transmembrane region" description="Helical" evidence="1">
    <location>
        <begin position="56"/>
        <end position="76"/>
    </location>
</feature>
<gene>
    <name evidence="3" type="ORF">GTW09_04775</name>
</gene>
<dbReference type="InterPro" id="IPR036465">
    <property type="entry name" value="vWFA_dom_sf"/>
</dbReference>
<keyword evidence="1" id="KW-0472">Membrane</keyword>
<evidence type="ECO:0000259" key="2">
    <source>
        <dbReference type="PROSITE" id="PS50234"/>
    </source>
</evidence>
<feature type="transmembrane region" description="Helical" evidence="1">
    <location>
        <begin position="6"/>
        <end position="23"/>
    </location>
</feature>